<sequence>MKGIIDRFEENIAVVELENREKIDISRQLLPLEACEGDVVYEENGVFYIDQEETKKNKEDINKLMDNLWE</sequence>
<dbReference type="eggNOG" id="ENOG50339TZ">
    <property type="taxonomic scope" value="Bacteria"/>
</dbReference>
<keyword evidence="2" id="KW-1185">Reference proteome</keyword>
<gene>
    <name evidence="1" type="ORF">DESME_08250</name>
</gene>
<dbReference type="AlphaFoldDB" id="W0E8H6"/>
<evidence type="ECO:0000313" key="2">
    <source>
        <dbReference type="Proteomes" id="UP000010847"/>
    </source>
</evidence>
<name>W0E8H6_9FIRM</name>
<dbReference type="OrthoDB" id="164847at2"/>
<dbReference type="STRING" id="871968.DESME_08250"/>
<reference evidence="1 2" key="1">
    <citation type="submission" date="2013-12" db="EMBL/GenBank/DDBJ databases">
        <authorList>
            <consortium name="DOE Joint Genome Institute"/>
            <person name="Smidt H."/>
            <person name="Huntemann M."/>
            <person name="Han J."/>
            <person name="Chen A."/>
            <person name="Kyrpides N."/>
            <person name="Mavromatis K."/>
            <person name="Markowitz V."/>
            <person name="Palaniappan K."/>
            <person name="Ivanova N."/>
            <person name="Schaumberg A."/>
            <person name="Pati A."/>
            <person name="Liolios K."/>
            <person name="Nordberg H.P."/>
            <person name="Cantor M.N."/>
            <person name="Hua S.X."/>
            <person name="Woyke T."/>
        </authorList>
    </citation>
    <scope>NUCLEOTIDE SEQUENCE [LARGE SCALE GENOMIC DNA]</scope>
    <source>
        <strain evidence="2">DSM 15288</strain>
    </source>
</reference>
<accession>W0E8H6</accession>
<dbReference type="KEGG" id="dmt:DESME_08250"/>
<dbReference type="HOGENOM" id="CLU_181623_2_0_9"/>
<organism evidence="1 2">
    <name type="scientific">Desulfitobacterium metallireducens DSM 15288</name>
    <dbReference type="NCBI Taxonomy" id="871968"/>
    <lineage>
        <taxon>Bacteria</taxon>
        <taxon>Bacillati</taxon>
        <taxon>Bacillota</taxon>
        <taxon>Clostridia</taxon>
        <taxon>Eubacteriales</taxon>
        <taxon>Desulfitobacteriaceae</taxon>
        <taxon>Desulfitobacterium</taxon>
    </lineage>
</organism>
<proteinExistence type="predicted"/>
<dbReference type="InterPro" id="IPR021377">
    <property type="entry name" value="DUF3006"/>
</dbReference>
<evidence type="ECO:0000313" key="1">
    <source>
        <dbReference type="EMBL" id="AHF07062.1"/>
    </source>
</evidence>
<dbReference type="Proteomes" id="UP000010847">
    <property type="component" value="Chromosome"/>
</dbReference>
<dbReference type="RefSeq" id="WP_006717142.1">
    <property type="nucleotide sequence ID" value="NZ_CP007032.1"/>
</dbReference>
<dbReference type="Pfam" id="PF11213">
    <property type="entry name" value="DUF3006"/>
    <property type="match status" value="1"/>
</dbReference>
<protein>
    <submittedName>
        <fullName evidence="1">Uncharacterized protein</fullName>
    </submittedName>
</protein>
<dbReference type="EMBL" id="CP007032">
    <property type="protein sequence ID" value="AHF07062.1"/>
    <property type="molecule type" value="Genomic_DNA"/>
</dbReference>